<dbReference type="PANTHER" id="PTHR35372:SF2">
    <property type="entry name" value="SF3 HELICASE DOMAIN-CONTAINING PROTEIN"/>
    <property type="match status" value="1"/>
</dbReference>
<dbReference type="PANTHER" id="PTHR35372">
    <property type="entry name" value="ATP BINDING PROTEIN-RELATED"/>
    <property type="match status" value="1"/>
</dbReference>
<keyword evidence="1" id="KW-0547">Nucleotide-binding</keyword>
<dbReference type="RefSeq" id="WP_245032808.1">
    <property type="nucleotide sequence ID" value="NZ_CP095075.1"/>
</dbReference>
<dbReference type="InterPro" id="IPR045455">
    <property type="entry name" value="NrS-1_pol-like_helicase"/>
</dbReference>
<keyword evidence="3" id="KW-0347">Helicase</keyword>
<feature type="domain" description="SF3 helicase" evidence="5">
    <location>
        <begin position="231"/>
        <end position="386"/>
    </location>
</feature>
<dbReference type="InterPro" id="IPR014818">
    <property type="entry name" value="Phage/plasmid_primase_P4_C"/>
</dbReference>
<sequence>MKNELELNPFGGWMLDDEEITPERAKKINRKLYKRETTKLANKDNVTDDTLKEFLTPEDYEILGDPERKTNLKVVSMEKKKSEPLEPETFFNDERKFVPSKLGKYINDNFNTFYDGKDIYYYKKGVFIPQGENRLNKLIQDLLIDYSNMSRKREVVDWLRTENDISFNEGKKINPDDGLINVKNGLIDLNTGQLTPHTDKRISTIQLPVKYDPNANDPIIDEFIKSVVPADTVNLVYEMIGYALTMNTKGQKAFMLHGSGANGKSVMIDMISHLVGESNISNISLQDLDENRFKVAGIKDKLINTFDDLPDKPLKQNGNFKASVTGGRIEAEFKGKDSFKLIPFAKHIYSANAIPRSYDNTDAYFRRWIIIPFPNTFKGKDRDENLLHKLTTDEALSTLLNKALEGIQRLVSNGFRFSENQSTKEMLNQYIQQSDNIVSFIDECCQLGNDNKGKPMKVTTTKLYDAYKEYCSINGYRASSNGDFNKHIENKFDAEKKRGSIKGSRKLIWSGLGLFDEDQ</sequence>
<evidence type="ECO:0000259" key="5">
    <source>
        <dbReference type="PROSITE" id="PS51206"/>
    </source>
</evidence>
<dbReference type="EMBL" id="CP095075">
    <property type="protein sequence ID" value="UOR12185.1"/>
    <property type="molecule type" value="Genomic_DNA"/>
</dbReference>
<keyword evidence="2" id="KW-0378">Hydrolase</keyword>
<dbReference type="InterPro" id="IPR027417">
    <property type="entry name" value="P-loop_NTPase"/>
</dbReference>
<dbReference type="InterPro" id="IPR014015">
    <property type="entry name" value="Helicase_SF3_DNA-vir"/>
</dbReference>
<protein>
    <submittedName>
        <fullName evidence="6">Phage/plasmid primase, P4 family</fullName>
    </submittedName>
</protein>
<dbReference type="Pfam" id="PF08706">
    <property type="entry name" value="D5_N"/>
    <property type="match status" value="1"/>
</dbReference>
<organism evidence="6 7">
    <name type="scientific">Halobacillus amylolyticus</name>
    <dbReference type="NCBI Taxonomy" id="2932259"/>
    <lineage>
        <taxon>Bacteria</taxon>
        <taxon>Bacillati</taxon>
        <taxon>Bacillota</taxon>
        <taxon>Bacilli</taxon>
        <taxon>Bacillales</taxon>
        <taxon>Bacillaceae</taxon>
        <taxon>Halobacillus</taxon>
    </lineage>
</organism>
<keyword evidence="7" id="KW-1185">Reference proteome</keyword>
<dbReference type="SUPFAM" id="SSF46785">
    <property type="entry name" value="Winged helix' DNA-binding domain"/>
    <property type="match status" value="1"/>
</dbReference>
<dbReference type="PROSITE" id="PS51206">
    <property type="entry name" value="SF3_HELICASE_1"/>
    <property type="match status" value="1"/>
</dbReference>
<dbReference type="Pfam" id="PF19263">
    <property type="entry name" value="DUF5906"/>
    <property type="match status" value="1"/>
</dbReference>
<dbReference type="InterPro" id="IPR004968">
    <property type="entry name" value="DNA_primase/NTPase_C"/>
</dbReference>
<reference evidence="6" key="1">
    <citation type="submission" date="2022-04" db="EMBL/GenBank/DDBJ databases">
        <title>Halobacillus sp. isolated from saltern.</title>
        <authorList>
            <person name="Won M."/>
            <person name="Lee C.-M."/>
            <person name="Woen H.-Y."/>
            <person name="Kwon S.-W."/>
        </authorList>
    </citation>
    <scope>NUCLEOTIDE SEQUENCE</scope>
    <source>
        <strain evidence="6">SSHM10-5</strain>
    </source>
</reference>
<dbReference type="Pfam" id="PF03288">
    <property type="entry name" value="Pox_D5"/>
    <property type="match status" value="1"/>
</dbReference>
<dbReference type="SUPFAM" id="SSF52540">
    <property type="entry name" value="P-loop containing nucleoside triphosphate hydrolases"/>
    <property type="match status" value="1"/>
</dbReference>
<accession>A0ABY4HFH1</accession>
<dbReference type="Proteomes" id="UP000830326">
    <property type="component" value="Chromosome"/>
</dbReference>
<dbReference type="InterPro" id="IPR036390">
    <property type="entry name" value="WH_DNA-bd_sf"/>
</dbReference>
<dbReference type="InterPro" id="IPR051620">
    <property type="entry name" value="ORF904-like_C"/>
</dbReference>
<evidence type="ECO:0000256" key="3">
    <source>
        <dbReference type="ARBA" id="ARBA00022806"/>
    </source>
</evidence>
<evidence type="ECO:0000256" key="4">
    <source>
        <dbReference type="ARBA" id="ARBA00022840"/>
    </source>
</evidence>
<name>A0ABY4HFH1_9BACI</name>
<evidence type="ECO:0000256" key="1">
    <source>
        <dbReference type="ARBA" id="ARBA00022741"/>
    </source>
</evidence>
<evidence type="ECO:0000256" key="2">
    <source>
        <dbReference type="ARBA" id="ARBA00022801"/>
    </source>
</evidence>
<evidence type="ECO:0000313" key="6">
    <source>
        <dbReference type="EMBL" id="UOR12185.1"/>
    </source>
</evidence>
<dbReference type="InterPro" id="IPR006500">
    <property type="entry name" value="Helicase_put_C_phage/plasmid"/>
</dbReference>
<dbReference type="NCBIfam" id="TIGR01613">
    <property type="entry name" value="primase_Cterm"/>
    <property type="match status" value="1"/>
</dbReference>
<proteinExistence type="predicted"/>
<dbReference type="Gene3D" id="3.40.50.300">
    <property type="entry name" value="P-loop containing nucleotide triphosphate hydrolases"/>
    <property type="match status" value="1"/>
</dbReference>
<keyword evidence="4" id="KW-0067">ATP-binding</keyword>
<gene>
    <name evidence="6" type="ORF">MUO15_01205</name>
</gene>
<evidence type="ECO:0000313" key="7">
    <source>
        <dbReference type="Proteomes" id="UP000830326"/>
    </source>
</evidence>
<dbReference type="SMART" id="SM00885">
    <property type="entry name" value="D5_N"/>
    <property type="match status" value="1"/>
</dbReference>